<dbReference type="CDD" id="cd06124">
    <property type="entry name" value="cupin_NimR-like_N"/>
    <property type="match status" value="1"/>
</dbReference>
<proteinExistence type="predicted"/>
<evidence type="ECO:0000313" key="5">
    <source>
        <dbReference type="EMBL" id="MCV2401472.1"/>
    </source>
</evidence>
<keyword evidence="6" id="KW-1185">Reference proteome</keyword>
<reference evidence="5 6" key="1">
    <citation type="submission" date="2022-10" db="EMBL/GenBank/DDBJ databases">
        <title>Marinomonas transparenta sp. nov. and Marinomonas sargassi sp. nov., isolated from marine alga (Sargassum natans (L.) Gaillon).</title>
        <authorList>
            <person name="Wang Y."/>
        </authorList>
    </citation>
    <scope>NUCLEOTIDE SEQUENCE [LARGE SCALE GENOMIC DNA]</scope>
    <source>
        <strain evidence="5 6">C2222</strain>
    </source>
</reference>
<dbReference type="SMART" id="SM00342">
    <property type="entry name" value="HTH_ARAC"/>
    <property type="match status" value="1"/>
</dbReference>
<dbReference type="InterPro" id="IPR018060">
    <property type="entry name" value="HTH_AraC"/>
</dbReference>
<accession>A0ABT2YNL3</accession>
<dbReference type="PANTHER" id="PTHR11019:SF159">
    <property type="entry name" value="TRANSCRIPTIONAL REGULATOR-RELATED"/>
    <property type="match status" value="1"/>
</dbReference>
<dbReference type="InterPro" id="IPR014710">
    <property type="entry name" value="RmlC-like_jellyroll"/>
</dbReference>
<feature type="domain" description="HTH araC/xylS-type" evidence="4">
    <location>
        <begin position="165"/>
        <end position="261"/>
    </location>
</feature>
<dbReference type="PANTHER" id="PTHR11019">
    <property type="entry name" value="HTH-TYPE TRANSCRIPTIONAL REGULATOR NIMR"/>
    <property type="match status" value="1"/>
</dbReference>
<keyword evidence="1" id="KW-0805">Transcription regulation</keyword>
<dbReference type="Pfam" id="PF02311">
    <property type="entry name" value="AraC_binding"/>
    <property type="match status" value="1"/>
</dbReference>
<dbReference type="Gene3D" id="2.60.120.10">
    <property type="entry name" value="Jelly Rolls"/>
    <property type="match status" value="1"/>
</dbReference>
<dbReference type="SUPFAM" id="SSF51182">
    <property type="entry name" value="RmlC-like cupins"/>
    <property type="match status" value="1"/>
</dbReference>
<dbReference type="EMBL" id="JAOVZB010000001">
    <property type="protein sequence ID" value="MCV2401472.1"/>
    <property type="molecule type" value="Genomic_DNA"/>
</dbReference>
<keyword evidence="3" id="KW-0804">Transcription</keyword>
<dbReference type="InterPro" id="IPR009057">
    <property type="entry name" value="Homeodomain-like_sf"/>
</dbReference>
<dbReference type="Pfam" id="PF12833">
    <property type="entry name" value="HTH_18"/>
    <property type="match status" value="1"/>
</dbReference>
<dbReference type="RefSeq" id="WP_263528848.1">
    <property type="nucleotide sequence ID" value="NZ_JAOVZB010000001.1"/>
</dbReference>
<protein>
    <submittedName>
        <fullName evidence="5">Helix-turn-helix transcriptional regulator</fullName>
    </submittedName>
</protein>
<dbReference type="SUPFAM" id="SSF46689">
    <property type="entry name" value="Homeodomain-like"/>
    <property type="match status" value="1"/>
</dbReference>
<evidence type="ECO:0000256" key="3">
    <source>
        <dbReference type="ARBA" id="ARBA00023163"/>
    </source>
</evidence>
<dbReference type="InterPro" id="IPR011051">
    <property type="entry name" value="RmlC_Cupin_sf"/>
</dbReference>
<evidence type="ECO:0000256" key="1">
    <source>
        <dbReference type="ARBA" id="ARBA00023015"/>
    </source>
</evidence>
<comment type="caution">
    <text evidence="5">The sequence shown here is derived from an EMBL/GenBank/DDBJ whole genome shotgun (WGS) entry which is preliminary data.</text>
</comment>
<evidence type="ECO:0000256" key="2">
    <source>
        <dbReference type="ARBA" id="ARBA00023125"/>
    </source>
</evidence>
<name>A0ABT2YNL3_9GAMM</name>
<gene>
    <name evidence="5" type="ORF">OFY17_01120</name>
</gene>
<organism evidence="5 6">
    <name type="scientific">Marinomonas sargassi</name>
    <dbReference type="NCBI Taxonomy" id="2984494"/>
    <lineage>
        <taxon>Bacteria</taxon>
        <taxon>Pseudomonadati</taxon>
        <taxon>Pseudomonadota</taxon>
        <taxon>Gammaproteobacteria</taxon>
        <taxon>Oceanospirillales</taxon>
        <taxon>Oceanospirillaceae</taxon>
        <taxon>Marinomonas</taxon>
    </lineage>
</organism>
<evidence type="ECO:0000313" key="6">
    <source>
        <dbReference type="Proteomes" id="UP001209713"/>
    </source>
</evidence>
<dbReference type="Gene3D" id="1.10.10.60">
    <property type="entry name" value="Homeodomain-like"/>
    <property type="match status" value="1"/>
</dbReference>
<sequence>MKPAEIRKTTDERIKLATEETVLARQFDMGVGHQGRLHSHTWYQLMYASRGLLNVSFEDQFMVVPPQKAIWLPPHCEHKTFAPSGAEFRSLYFRPDKVESLGQQAKVFTVSPLIRELILAVATRCDTGSVWQESDERLLMVLLDQLLSQPANQLSLLMPKDIRVQGLVTSLEADPCDDTTLKDWANTLGLSSRTLSRIFLAETGIGFKEWRQKVRLLHSLSLLEQGQSVTQVALEVGYQSTSAFSYAFQQVFHVPPKSYFR</sequence>
<evidence type="ECO:0000259" key="4">
    <source>
        <dbReference type="PROSITE" id="PS01124"/>
    </source>
</evidence>
<keyword evidence="2" id="KW-0238">DNA-binding</keyword>
<dbReference type="InterPro" id="IPR003313">
    <property type="entry name" value="AraC-bd"/>
</dbReference>
<dbReference type="Proteomes" id="UP001209713">
    <property type="component" value="Unassembled WGS sequence"/>
</dbReference>
<dbReference type="PROSITE" id="PS01124">
    <property type="entry name" value="HTH_ARAC_FAMILY_2"/>
    <property type="match status" value="1"/>
</dbReference>